<proteinExistence type="predicted"/>
<dbReference type="InterPro" id="IPR029052">
    <property type="entry name" value="Metallo-depent_PP-like"/>
</dbReference>
<sequence length="302" mass="34491">MQRRSVLKTLGAALVAPSITSASPTQARRRVLRVAHLTDVHLKNELSAPAKFAKCLHHVQQQTPRVDMVLNGGDIVFDMNKENMDTINAQWKLYKDILKSDCSLPVTYCLGNHDIWWAENNNGQAVYGKQYAMDQLQLSKPYYSMIKNGWKIIVLDSVNLDIDGTWYIGKLGDVQFSWLEQELKNTDSKTPVLIMSHIPILTATNLIEDDIVNRWQMYGGDMHTDVSKIIKLFYQHPNVKLCLSGHIHLRERLEYNNVTYICDGAVSGAWWNGNRRETAPGYGLIDLFDDGTFEEHYVNYNS</sequence>
<feature type="domain" description="Calcineurin-like phosphoesterase" evidence="1">
    <location>
        <begin position="32"/>
        <end position="248"/>
    </location>
</feature>
<dbReference type="Proteomes" id="UP001199919">
    <property type="component" value="Unassembled WGS sequence"/>
</dbReference>
<keyword evidence="3" id="KW-1185">Reference proteome</keyword>
<evidence type="ECO:0000313" key="3">
    <source>
        <dbReference type="Proteomes" id="UP001199919"/>
    </source>
</evidence>
<dbReference type="Gene3D" id="3.60.21.10">
    <property type="match status" value="1"/>
</dbReference>
<comment type="caution">
    <text evidence="2">The sequence shown here is derived from an EMBL/GenBank/DDBJ whole genome shotgun (WGS) entry which is preliminary data.</text>
</comment>
<name>A0ABS8U8G7_9SPHI</name>
<evidence type="ECO:0000259" key="1">
    <source>
        <dbReference type="Pfam" id="PF00149"/>
    </source>
</evidence>
<dbReference type="PANTHER" id="PTHR43143:SF1">
    <property type="entry name" value="SERINE_THREONINE-PROTEIN PHOSPHATASE CPPED1"/>
    <property type="match status" value="1"/>
</dbReference>
<protein>
    <submittedName>
        <fullName evidence="2">Metallophosphoesterase</fullName>
    </submittedName>
</protein>
<gene>
    <name evidence="2" type="ORF">LT679_15585</name>
</gene>
<accession>A0ABS8U8G7</accession>
<evidence type="ECO:0000313" key="2">
    <source>
        <dbReference type="EMBL" id="MCD8742036.1"/>
    </source>
</evidence>
<dbReference type="SUPFAM" id="SSF56300">
    <property type="entry name" value="Metallo-dependent phosphatases"/>
    <property type="match status" value="1"/>
</dbReference>
<dbReference type="InterPro" id="IPR004843">
    <property type="entry name" value="Calcineurin-like_PHP"/>
</dbReference>
<dbReference type="RefSeq" id="WP_232178562.1">
    <property type="nucleotide sequence ID" value="NZ_JAJPWV010000005.1"/>
</dbReference>
<organism evidence="2 3">
    <name type="scientific">Mucilaginibacter roseus</name>
    <dbReference type="NCBI Taxonomy" id="1528868"/>
    <lineage>
        <taxon>Bacteria</taxon>
        <taxon>Pseudomonadati</taxon>
        <taxon>Bacteroidota</taxon>
        <taxon>Sphingobacteriia</taxon>
        <taxon>Sphingobacteriales</taxon>
        <taxon>Sphingobacteriaceae</taxon>
        <taxon>Mucilaginibacter</taxon>
    </lineage>
</organism>
<reference evidence="2 3" key="1">
    <citation type="submission" date="2021-12" db="EMBL/GenBank/DDBJ databases">
        <title>Mucilaginibacter roseus genome.</title>
        <authorList>
            <person name="Ferreira J.R."/>
            <person name="Newman J.D."/>
        </authorList>
    </citation>
    <scope>NUCLEOTIDE SEQUENCE [LARGE SCALE GENOMIC DNA]</scope>
    <source>
        <strain evidence="2 3">LMG 28454</strain>
    </source>
</reference>
<dbReference type="InterPro" id="IPR051918">
    <property type="entry name" value="STPP_CPPED1"/>
</dbReference>
<dbReference type="EMBL" id="JAJPWV010000005">
    <property type="protein sequence ID" value="MCD8742036.1"/>
    <property type="molecule type" value="Genomic_DNA"/>
</dbReference>
<dbReference type="Pfam" id="PF00149">
    <property type="entry name" value="Metallophos"/>
    <property type="match status" value="1"/>
</dbReference>
<dbReference type="PANTHER" id="PTHR43143">
    <property type="entry name" value="METALLOPHOSPHOESTERASE, CALCINEURIN SUPERFAMILY"/>
    <property type="match status" value="1"/>
</dbReference>